<accession>A0A3L7K2C3</accession>
<dbReference type="CDD" id="cd12797">
    <property type="entry name" value="M23_peptidase"/>
    <property type="match status" value="1"/>
</dbReference>
<proteinExistence type="predicted"/>
<organism evidence="7 8">
    <name type="scientific">Falsibacillus albus</name>
    <dbReference type="NCBI Taxonomy" id="2478915"/>
    <lineage>
        <taxon>Bacteria</taxon>
        <taxon>Bacillati</taxon>
        <taxon>Bacillota</taxon>
        <taxon>Bacilli</taxon>
        <taxon>Bacillales</taxon>
        <taxon>Bacillaceae</taxon>
        <taxon>Falsibacillus</taxon>
    </lineage>
</organism>
<dbReference type="Proteomes" id="UP000276770">
    <property type="component" value="Unassembled WGS sequence"/>
</dbReference>
<dbReference type="Pfam" id="PF01551">
    <property type="entry name" value="Peptidase_M23"/>
    <property type="match status" value="1"/>
</dbReference>
<evidence type="ECO:0000259" key="6">
    <source>
        <dbReference type="Pfam" id="PF24568"/>
    </source>
</evidence>
<dbReference type="Pfam" id="PF24568">
    <property type="entry name" value="CC_PcsB"/>
    <property type="match status" value="1"/>
</dbReference>
<feature type="chain" id="PRO_5038905527" evidence="4">
    <location>
        <begin position="25"/>
        <end position="433"/>
    </location>
</feature>
<dbReference type="AlphaFoldDB" id="A0A3L7K2C3"/>
<evidence type="ECO:0000256" key="4">
    <source>
        <dbReference type="SAM" id="SignalP"/>
    </source>
</evidence>
<dbReference type="SUPFAM" id="SSF57997">
    <property type="entry name" value="Tropomyosin"/>
    <property type="match status" value="1"/>
</dbReference>
<reference evidence="7 8" key="1">
    <citation type="submission" date="2018-10" db="EMBL/GenBank/DDBJ databases">
        <title>Falsibacillus sp. genome draft.</title>
        <authorList>
            <person name="Shi S."/>
        </authorList>
    </citation>
    <scope>NUCLEOTIDE SEQUENCE [LARGE SCALE GENOMIC DNA]</scope>
    <source>
        <strain evidence="7 8">GY 10110</strain>
    </source>
</reference>
<dbReference type="PANTHER" id="PTHR21666">
    <property type="entry name" value="PEPTIDASE-RELATED"/>
    <property type="match status" value="1"/>
</dbReference>
<dbReference type="OrthoDB" id="9805070at2"/>
<feature type="domain" description="Peptidoglycan hydrolase PcsB coiled-coil" evidence="6">
    <location>
        <begin position="109"/>
        <end position="183"/>
    </location>
</feature>
<name>A0A3L7K2C3_9BACI</name>
<feature type="coiled-coil region" evidence="2">
    <location>
        <begin position="53"/>
        <end position="133"/>
    </location>
</feature>
<feature type="signal peptide" evidence="4">
    <location>
        <begin position="1"/>
        <end position="24"/>
    </location>
</feature>
<sequence>MRRRKLLSLTLAATLGLSGMFVYGNGASASKLSDLKSQQDNIHEKQSTVDTNITSKKSEIEKVKNDQVDLKEEIGKLDIAIADTDQKIKDKEDEIAKTKDQIEKLKAEIADLKKRIAERNELLKQRARSIQTKGGSVNYLDVLLGAESFSDFIDRASAVTTLVNADKQIIEEQKRDQATLEEKQTSVEKKLQDLQNMLSDLNAMKAHLNSQKVKKNEMMKELAKQQKHLEDEKMSLEEEQGLLKDQEAAIQKAIQLEKNHQAELERQRRIAEQQRLAAAQSHSQSSSSSDGGGSVNLPAIQSGIFTRPADGYISSEFGMRWGEKHPGVDIARGGTVPIVAAADGVVIRSYLSSSYGNCIFISHSINGQLYTTVYAHMRSRMVGTGATVAKGQQIGIMGSTGESTGQHLHFEIHEGPWNADKTNAVNPRKYINF</sequence>
<dbReference type="SUPFAM" id="SSF51261">
    <property type="entry name" value="Duplicated hybrid motif"/>
    <property type="match status" value="1"/>
</dbReference>
<evidence type="ECO:0000256" key="2">
    <source>
        <dbReference type="SAM" id="Coils"/>
    </source>
</evidence>
<keyword evidence="2" id="KW-0175">Coiled coil</keyword>
<dbReference type="GO" id="GO:0004222">
    <property type="term" value="F:metalloendopeptidase activity"/>
    <property type="evidence" value="ECO:0007669"/>
    <property type="project" value="TreeGrafter"/>
</dbReference>
<dbReference type="InterPro" id="IPR057309">
    <property type="entry name" value="PcsB_CC"/>
</dbReference>
<dbReference type="InterPro" id="IPR050570">
    <property type="entry name" value="Cell_wall_metabolism_enzyme"/>
</dbReference>
<feature type="region of interest" description="Disordered" evidence="3">
    <location>
        <begin position="264"/>
        <end position="293"/>
    </location>
</feature>
<keyword evidence="8" id="KW-1185">Reference proteome</keyword>
<protein>
    <submittedName>
        <fullName evidence="7">Peptidase M23</fullName>
    </submittedName>
</protein>
<dbReference type="PANTHER" id="PTHR21666:SF270">
    <property type="entry name" value="MUREIN HYDROLASE ACTIVATOR ENVC"/>
    <property type="match status" value="1"/>
</dbReference>
<evidence type="ECO:0000313" key="8">
    <source>
        <dbReference type="Proteomes" id="UP000276770"/>
    </source>
</evidence>
<dbReference type="InterPro" id="IPR016047">
    <property type="entry name" value="M23ase_b-sheet_dom"/>
</dbReference>
<evidence type="ECO:0000256" key="1">
    <source>
        <dbReference type="ARBA" id="ARBA00022729"/>
    </source>
</evidence>
<dbReference type="Gene3D" id="6.10.250.3150">
    <property type="match status" value="1"/>
</dbReference>
<evidence type="ECO:0000259" key="5">
    <source>
        <dbReference type="Pfam" id="PF01551"/>
    </source>
</evidence>
<feature type="compositionally biased region" description="Low complexity" evidence="3">
    <location>
        <begin position="277"/>
        <end position="289"/>
    </location>
</feature>
<dbReference type="EMBL" id="RCVZ01000003">
    <property type="protein sequence ID" value="RLQ96765.1"/>
    <property type="molecule type" value="Genomic_DNA"/>
</dbReference>
<comment type="caution">
    <text evidence="7">The sequence shown here is derived from an EMBL/GenBank/DDBJ whole genome shotgun (WGS) entry which is preliminary data.</text>
</comment>
<dbReference type="Gene3D" id="2.70.70.10">
    <property type="entry name" value="Glucose Permease (Domain IIA)"/>
    <property type="match status" value="1"/>
</dbReference>
<gene>
    <name evidence="7" type="ORF">D9X91_06600</name>
</gene>
<evidence type="ECO:0000313" key="7">
    <source>
        <dbReference type="EMBL" id="RLQ96765.1"/>
    </source>
</evidence>
<feature type="domain" description="M23ase beta-sheet core" evidence="5">
    <location>
        <begin position="324"/>
        <end position="426"/>
    </location>
</feature>
<evidence type="ECO:0000256" key="3">
    <source>
        <dbReference type="SAM" id="MobiDB-lite"/>
    </source>
</evidence>
<dbReference type="InterPro" id="IPR011055">
    <property type="entry name" value="Dup_hybrid_motif"/>
</dbReference>
<keyword evidence="1 4" id="KW-0732">Signal</keyword>
<dbReference type="RefSeq" id="WP_121679786.1">
    <property type="nucleotide sequence ID" value="NZ_RCVZ01000003.1"/>
</dbReference>